<keyword evidence="2" id="KW-1185">Reference proteome</keyword>
<proteinExistence type="predicted"/>
<name>A0A4S8LZZ9_DENBC</name>
<dbReference type="InterPro" id="IPR036047">
    <property type="entry name" value="F-box-like_dom_sf"/>
</dbReference>
<dbReference type="SUPFAM" id="SSF52047">
    <property type="entry name" value="RNI-like"/>
    <property type="match status" value="1"/>
</dbReference>
<reference evidence="1 2" key="1">
    <citation type="journal article" date="2019" name="Nat. Ecol. Evol.">
        <title>Megaphylogeny resolves global patterns of mushroom evolution.</title>
        <authorList>
            <person name="Varga T."/>
            <person name="Krizsan K."/>
            <person name="Foldi C."/>
            <person name="Dima B."/>
            <person name="Sanchez-Garcia M."/>
            <person name="Sanchez-Ramirez S."/>
            <person name="Szollosi G.J."/>
            <person name="Szarkandi J.G."/>
            <person name="Papp V."/>
            <person name="Albert L."/>
            <person name="Andreopoulos W."/>
            <person name="Angelini C."/>
            <person name="Antonin V."/>
            <person name="Barry K.W."/>
            <person name="Bougher N.L."/>
            <person name="Buchanan P."/>
            <person name="Buyck B."/>
            <person name="Bense V."/>
            <person name="Catcheside P."/>
            <person name="Chovatia M."/>
            <person name="Cooper J."/>
            <person name="Damon W."/>
            <person name="Desjardin D."/>
            <person name="Finy P."/>
            <person name="Geml J."/>
            <person name="Haridas S."/>
            <person name="Hughes K."/>
            <person name="Justo A."/>
            <person name="Karasinski D."/>
            <person name="Kautmanova I."/>
            <person name="Kiss B."/>
            <person name="Kocsube S."/>
            <person name="Kotiranta H."/>
            <person name="LaButti K.M."/>
            <person name="Lechner B.E."/>
            <person name="Liimatainen K."/>
            <person name="Lipzen A."/>
            <person name="Lukacs Z."/>
            <person name="Mihaltcheva S."/>
            <person name="Morgado L.N."/>
            <person name="Niskanen T."/>
            <person name="Noordeloos M.E."/>
            <person name="Ohm R.A."/>
            <person name="Ortiz-Santana B."/>
            <person name="Ovrebo C."/>
            <person name="Racz N."/>
            <person name="Riley R."/>
            <person name="Savchenko A."/>
            <person name="Shiryaev A."/>
            <person name="Soop K."/>
            <person name="Spirin V."/>
            <person name="Szebenyi C."/>
            <person name="Tomsovsky M."/>
            <person name="Tulloss R.E."/>
            <person name="Uehling J."/>
            <person name="Grigoriev I.V."/>
            <person name="Vagvolgyi C."/>
            <person name="Papp T."/>
            <person name="Martin F.M."/>
            <person name="Miettinen O."/>
            <person name="Hibbett D.S."/>
            <person name="Nagy L.G."/>
        </authorList>
    </citation>
    <scope>NUCLEOTIDE SEQUENCE [LARGE SCALE GENOMIC DNA]</scope>
    <source>
        <strain evidence="1 2">CBS 962.96</strain>
    </source>
</reference>
<dbReference type="InterPro" id="IPR032675">
    <property type="entry name" value="LRR_dom_sf"/>
</dbReference>
<accession>A0A4S8LZZ9</accession>
<dbReference type="Gene3D" id="3.80.10.10">
    <property type="entry name" value="Ribonuclease Inhibitor"/>
    <property type="match status" value="1"/>
</dbReference>
<evidence type="ECO:0000313" key="1">
    <source>
        <dbReference type="EMBL" id="THU94883.1"/>
    </source>
</evidence>
<dbReference type="OrthoDB" id="3357519at2759"/>
<gene>
    <name evidence="1" type="ORF">K435DRAFT_779209</name>
</gene>
<evidence type="ECO:0000313" key="2">
    <source>
        <dbReference type="Proteomes" id="UP000297245"/>
    </source>
</evidence>
<dbReference type="AlphaFoldDB" id="A0A4S8LZZ9"/>
<sequence>MAALHGTNSVFSDFPEPLYPELLKSNETPTQDQVSGIQMLMNIAEFCLRHLEKTRLSLELRPKVVSSELTRRQEFLEQYQNLLLSIPMRRIQDDTWRIIFMKFVQMGFDEDVKARKARKGKSPPLIESLLLLTQVCSRWRNIILSTPKLWSFLRFRLPTNPKQIRLCLDRSLNEPLFITIDGNLSTDSGLQDLIAESSRWTEFNVRLVAPLALDKILQRIKSVSPSLRSLNIMTRSIVDRKGRNKPGPLPSILDTDFPSLTSLNWTSQRLKDISSLPIRRNLTHFTGSFHSARSLSEVFDTIFHSMPNLTSLELRLKRHFEELADVPSDPSLTHLVHNKLRSLKLEWTAIQKEPHPPMIRIEGLLSRRYLDCFLDNTTFPSLTDLSLRCGQGIGKPETLSSFFARHPTLISIYLALPVQFRLEKSYYRSSEESRQVILNSVRIPHNLETVFAWMEVQLPPNSDWLLVKGPQESIKSKIK</sequence>
<protein>
    <submittedName>
        <fullName evidence="1">Uncharacterized protein</fullName>
    </submittedName>
</protein>
<organism evidence="1 2">
    <name type="scientific">Dendrothele bispora (strain CBS 962.96)</name>
    <dbReference type="NCBI Taxonomy" id="1314807"/>
    <lineage>
        <taxon>Eukaryota</taxon>
        <taxon>Fungi</taxon>
        <taxon>Dikarya</taxon>
        <taxon>Basidiomycota</taxon>
        <taxon>Agaricomycotina</taxon>
        <taxon>Agaricomycetes</taxon>
        <taxon>Agaricomycetidae</taxon>
        <taxon>Agaricales</taxon>
        <taxon>Agaricales incertae sedis</taxon>
        <taxon>Dendrothele</taxon>
    </lineage>
</organism>
<dbReference type="SUPFAM" id="SSF81383">
    <property type="entry name" value="F-box domain"/>
    <property type="match status" value="1"/>
</dbReference>
<dbReference type="EMBL" id="ML179213">
    <property type="protein sequence ID" value="THU94883.1"/>
    <property type="molecule type" value="Genomic_DNA"/>
</dbReference>
<dbReference type="Proteomes" id="UP000297245">
    <property type="component" value="Unassembled WGS sequence"/>
</dbReference>